<feature type="compositionally biased region" description="Low complexity" evidence="1">
    <location>
        <begin position="1"/>
        <end position="37"/>
    </location>
</feature>
<gene>
    <name evidence="2" type="ORF">AVDCRST_MAG50-2850</name>
</gene>
<sequence>AEAGKAALPTAAAEVVPPTAAGARRSRAASVHRPAARTSDRPRRPAPEGPNRPGDHRRRRASSGDGSPRAPRLHAYHGGWYRRSSGTTASPRM</sequence>
<evidence type="ECO:0000313" key="2">
    <source>
        <dbReference type="EMBL" id="CAA9262631.1"/>
    </source>
</evidence>
<name>A0A6J4IYV1_9ACTN</name>
<proteinExistence type="predicted"/>
<protein>
    <submittedName>
        <fullName evidence="2">Uncharacterized protein</fullName>
    </submittedName>
</protein>
<reference evidence="2" key="1">
    <citation type="submission" date="2020-02" db="EMBL/GenBank/DDBJ databases">
        <authorList>
            <person name="Meier V. D."/>
        </authorList>
    </citation>
    <scope>NUCLEOTIDE SEQUENCE</scope>
    <source>
        <strain evidence="2">AVDCRST_MAG50</strain>
    </source>
</reference>
<feature type="non-terminal residue" evidence="2">
    <location>
        <position position="93"/>
    </location>
</feature>
<accession>A0A6J4IYV1</accession>
<dbReference type="EMBL" id="CADCTF010000133">
    <property type="protein sequence ID" value="CAA9262631.1"/>
    <property type="molecule type" value="Genomic_DNA"/>
</dbReference>
<dbReference type="AlphaFoldDB" id="A0A6J4IYV1"/>
<feature type="non-terminal residue" evidence="2">
    <location>
        <position position="1"/>
    </location>
</feature>
<feature type="region of interest" description="Disordered" evidence="1">
    <location>
        <begin position="1"/>
        <end position="93"/>
    </location>
</feature>
<evidence type="ECO:0000256" key="1">
    <source>
        <dbReference type="SAM" id="MobiDB-lite"/>
    </source>
</evidence>
<organism evidence="2">
    <name type="scientific">uncultured Acidimicrobiales bacterium</name>
    <dbReference type="NCBI Taxonomy" id="310071"/>
    <lineage>
        <taxon>Bacteria</taxon>
        <taxon>Bacillati</taxon>
        <taxon>Actinomycetota</taxon>
        <taxon>Acidimicrobiia</taxon>
        <taxon>Acidimicrobiales</taxon>
        <taxon>environmental samples</taxon>
    </lineage>
</organism>
<feature type="compositionally biased region" description="Polar residues" evidence="1">
    <location>
        <begin position="84"/>
        <end position="93"/>
    </location>
</feature>